<feature type="compositionally biased region" description="Basic and acidic residues" evidence="1">
    <location>
        <begin position="372"/>
        <end position="397"/>
    </location>
</feature>
<dbReference type="Pfam" id="PF12277">
    <property type="entry name" value="DUF3618"/>
    <property type="match status" value="1"/>
</dbReference>
<evidence type="ECO:0000313" key="3">
    <source>
        <dbReference type="Proteomes" id="UP000035100"/>
    </source>
</evidence>
<feature type="region of interest" description="Disordered" evidence="1">
    <location>
        <begin position="358"/>
        <end position="412"/>
    </location>
</feature>
<comment type="caution">
    <text evidence="2">The sequence shown here is derived from an EMBL/GenBank/DDBJ whole genome shotgun (WGS) entry which is preliminary data.</text>
</comment>
<name>A0A0D0P8Y2_9RHOB</name>
<evidence type="ECO:0000256" key="1">
    <source>
        <dbReference type="SAM" id="MobiDB-lite"/>
    </source>
</evidence>
<dbReference type="EMBL" id="AONG01000018">
    <property type="protein sequence ID" value="KIQ68031.1"/>
    <property type="molecule type" value="Genomic_DNA"/>
</dbReference>
<dbReference type="InterPro" id="IPR022062">
    <property type="entry name" value="DUF3618"/>
</dbReference>
<dbReference type="Proteomes" id="UP000035100">
    <property type="component" value="Unassembled WGS sequence"/>
</dbReference>
<dbReference type="STRING" id="1123501.Wenmar_03487"/>
<proteinExistence type="predicted"/>
<organism evidence="2 3">
    <name type="scientific">Wenxinia marina DSM 24838</name>
    <dbReference type="NCBI Taxonomy" id="1123501"/>
    <lineage>
        <taxon>Bacteria</taxon>
        <taxon>Pseudomonadati</taxon>
        <taxon>Pseudomonadota</taxon>
        <taxon>Alphaproteobacteria</taxon>
        <taxon>Rhodobacterales</taxon>
        <taxon>Roseobacteraceae</taxon>
        <taxon>Wenxinia</taxon>
    </lineage>
</organism>
<dbReference type="AlphaFoldDB" id="A0A0D0P8Y2"/>
<evidence type="ECO:0000313" key="2">
    <source>
        <dbReference type="EMBL" id="KIQ68031.1"/>
    </source>
</evidence>
<protein>
    <submittedName>
        <fullName evidence="2">Archaeal/vacuolar-type H+-ATPase subunit E</fullName>
    </submittedName>
</protein>
<dbReference type="PATRIC" id="fig|1123501.6.peg.3612"/>
<feature type="region of interest" description="Disordered" evidence="1">
    <location>
        <begin position="89"/>
        <end position="130"/>
    </location>
</feature>
<dbReference type="RefSeq" id="WP_018302246.1">
    <property type="nucleotide sequence ID" value="NZ_KB902282.1"/>
</dbReference>
<dbReference type="OrthoDB" id="7471221at2"/>
<accession>A0A0D0P8Y2</accession>
<dbReference type="eggNOG" id="ENOG5032S24">
    <property type="taxonomic scope" value="Bacteria"/>
</dbReference>
<sequence length="412" mass="44987">MADYRTPEEIERDVERERAGLSATLADIGNRLSFDGLAHQVSDQARYYASDFSATAQRVVRENPVGVALTGIGIAWLLFGDKARSKVSEMRHHDDPVDAGSRYGRSTYGGSSAYVSERSNPRSPYSATHMNRYGTRVTDPAYQPYASTAGEPAGWADERHWDDTDFELGPEDNDASPTFTDRIWSAVDRAKESASDLAHSLRAGVHDASDAVSDTNRRAQTGVRYRAQMTRDASRRMRDRLSAGTEHLSEEARNRVIAARERAVAARREAAVIARARGRDVADGFDAYPLAAGAIALAVGAAIGAMLPRTRFEDEYFGERSDALYHRAEEILREERARAEHIASEALDEAGKVIREKTSEAEHAASDAGSTIRDEAKDGVQRVADRAKAAAKDEEKGAPTNGAPGSPTTHHQ</sequence>
<feature type="compositionally biased region" description="Low complexity" evidence="1">
    <location>
        <begin position="100"/>
        <end position="112"/>
    </location>
</feature>
<feature type="compositionally biased region" description="Polar residues" evidence="1">
    <location>
        <begin position="113"/>
        <end position="129"/>
    </location>
</feature>
<gene>
    <name evidence="2" type="ORF">Wenmar_03487</name>
</gene>
<reference evidence="2 3" key="1">
    <citation type="submission" date="2013-01" db="EMBL/GenBank/DDBJ databases">
        <authorList>
            <person name="Fiebig A."/>
            <person name="Goeker M."/>
            <person name="Klenk H.-P.P."/>
        </authorList>
    </citation>
    <scope>NUCLEOTIDE SEQUENCE [LARGE SCALE GENOMIC DNA]</scope>
    <source>
        <strain evidence="2 3">DSM 24838</strain>
    </source>
</reference>
<keyword evidence="3" id="KW-1185">Reference proteome</keyword>